<dbReference type="InParanoid" id="E2AT47"/>
<proteinExistence type="predicted"/>
<dbReference type="OrthoDB" id="6075074at2759"/>
<feature type="signal peptide" evidence="1">
    <location>
        <begin position="1"/>
        <end position="26"/>
    </location>
</feature>
<organism evidence="3">
    <name type="scientific">Camponotus floridanus</name>
    <name type="common">Florida carpenter ant</name>
    <dbReference type="NCBI Taxonomy" id="104421"/>
    <lineage>
        <taxon>Eukaryota</taxon>
        <taxon>Metazoa</taxon>
        <taxon>Ecdysozoa</taxon>
        <taxon>Arthropoda</taxon>
        <taxon>Hexapoda</taxon>
        <taxon>Insecta</taxon>
        <taxon>Pterygota</taxon>
        <taxon>Neoptera</taxon>
        <taxon>Endopterygota</taxon>
        <taxon>Hymenoptera</taxon>
        <taxon>Apocrita</taxon>
        <taxon>Aculeata</taxon>
        <taxon>Formicoidea</taxon>
        <taxon>Formicidae</taxon>
        <taxon>Formicinae</taxon>
        <taxon>Camponotus</taxon>
    </lineage>
</organism>
<keyword evidence="3" id="KW-1185">Reference proteome</keyword>
<dbReference type="EMBL" id="GL442489">
    <property type="protein sequence ID" value="EFN63401.1"/>
    <property type="molecule type" value="Genomic_DNA"/>
</dbReference>
<dbReference type="STRING" id="104421.E2AT47"/>
<evidence type="ECO:0000256" key="1">
    <source>
        <dbReference type="SAM" id="SignalP"/>
    </source>
</evidence>
<evidence type="ECO:0008006" key="4">
    <source>
        <dbReference type="Google" id="ProtNLM"/>
    </source>
</evidence>
<gene>
    <name evidence="2" type="ORF">EAG_05227</name>
</gene>
<dbReference type="Proteomes" id="UP000000311">
    <property type="component" value="Unassembled WGS sequence"/>
</dbReference>
<dbReference type="AlphaFoldDB" id="E2AT47"/>
<accession>E2AT47</accession>
<protein>
    <recommendedName>
        <fullName evidence="4">Secreted protein</fullName>
    </recommendedName>
</protein>
<name>E2AT47_CAMFO</name>
<evidence type="ECO:0000313" key="2">
    <source>
        <dbReference type="EMBL" id="EFN63401.1"/>
    </source>
</evidence>
<feature type="chain" id="PRO_5003157670" description="Secreted protein" evidence="1">
    <location>
        <begin position="27"/>
        <end position="86"/>
    </location>
</feature>
<keyword evidence="1" id="KW-0732">Signal</keyword>
<evidence type="ECO:0000313" key="3">
    <source>
        <dbReference type="Proteomes" id="UP000000311"/>
    </source>
</evidence>
<reference evidence="2 3" key="1">
    <citation type="journal article" date="2010" name="Science">
        <title>Genomic comparison of the ants Camponotus floridanus and Harpegnathos saltator.</title>
        <authorList>
            <person name="Bonasio R."/>
            <person name="Zhang G."/>
            <person name="Ye C."/>
            <person name="Mutti N.S."/>
            <person name="Fang X."/>
            <person name="Qin N."/>
            <person name="Donahue G."/>
            <person name="Yang P."/>
            <person name="Li Q."/>
            <person name="Li C."/>
            <person name="Zhang P."/>
            <person name="Huang Z."/>
            <person name="Berger S.L."/>
            <person name="Reinberg D."/>
            <person name="Wang J."/>
            <person name="Liebig J."/>
        </authorList>
    </citation>
    <scope>NUCLEOTIDE SEQUENCE [LARGE SCALE GENOMIC DNA]</scope>
    <source>
        <strain evidence="3">C129</strain>
    </source>
</reference>
<sequence length="86" mass="9807">MIFWNRYHPMLLLLALGLIFRQSSVGAYLSQEGTYFARSNVSSEFTGTSSSRSISIIRISSDERLERIIWWSGACAKETVVNWGWA</sequence>
<dbReference type="OMA" id="SGACAKE"/>